<dbReference type="EMBL" id="FRBX01000007">
    <property type="protein sequence ID" value="SHN14199.1"/>
    <property type="molecule type" value="Genomic_DNA"/>
</dbReference>
<dbReference type="EMBL" id="MUHB01000004">
    <property type="protein sequence ID" value="OXB07046.1"/>
    <property type="molecule type" value="Genomic_DNA"/>
</dbReference>
<name>A0AB36P4G9_9FLAO</name>
<reference evidence="3 4" key="2">
    <citation type="submission" date="2016-11" db="EMBL/GenBank/DDBJ databases">
        <authorList>
            <person name="Varghese N."/>
            <person name="Submissions S."/>
        </authorList>
    </citation>
    <scope>NUCLEOTIDE SEQUENCE [LARGE SCALE GENOMIC DNA]</scope>
    <source>
        <strain evidence="3 4">DSM 6368</strain>
    </source>
</reference>
<evidence type="ECO:0000313" key="5">
    <source>
        <dbReference type="Proteomes" id="UP000198431"/>
    </source>
</evidence>
<protein>
    <recommendedName>
        <fullName evidence="6">Lipoprotein</fullName>
    </recommendedName>
</protein>
<dbReference type="Proteomes" id="UP000198431">
    <property type="component" value="Unassembled WGS sequence"/>
</dbReference>
<comment type="caution">
    <text evidence="2">The sequence shown here is derived from an EMBL/GenBank/DDBJ whole genome shotgun (WGS) entry which is preliminary data.</text>
</comment>
<dbReference type="AlphaFoldDB" id="A0AB36P4G9"/>
<evidence type="ECO:0008006" key="6">
    <source>
        <dbReference type="Google" id="ProtNLM"/>
    </source>
</evidence>
<organism evidence="2 5">
    <name type="scientific">Flavobacterium pectinovorum</name>
    <dbReference type="NCBI Taxonomy" id="29533"/>
    <lineage>
        <taxon>Bacteria</taxon>
        <taxon>Pseudomonadati</taxon>
        <taxon>Bacteroidota</taxon>
        <taxon>Flavobacteriia</taxon>
        <taxon>Flavobacteriales</taxon>
        <taxon>Flavobacteriaceae</taxon>
        <taxon>Flavobacterium</taxon>
    </lineage>
</organism>
<evidence type="ECO:0000313" key="3">
    <source>
        <dbReference type="EMBL" id="SHN14199.1"/>
    </source>
</evidence>
<keyword evidence="1" id="KW-0732">Signal</keyword>
<reference evidence="2 5" key="1">
    <citation type="submission" date="2016-11" db="EMBL/GenBank/DDBJ databases">
        <title>Whole genomes of Flavobacteriaceae.</title>
        <authorList>
            <person name="Stine C."/>
            <person name="Li C."/>
            <person name="Tadesse D."/>
        </authorList>
    </citation>
    <scope>NUCLEOTIDE SEQUENCE [LARGE SCALE GENOMIC DNA]</scope>
    <source>
        <strain evidence="2 5">ATCC 19366</strain>
    </source>
</reference>
<feature type="signal peptide" evidence="1">
    <location>
        <begin position="1"/>
        <end position="29"/>
    </location>
</feature>
<sequence>MQAVTKTKPINPIKLKIMKKIIFSIVALAAISLTSCSSDDQTAEIQGISKEQTSSKTAKNAALALCTVTSTSVTVNRWQAPSSTYTNWTPVAAAIGGVNVQWEGIYGGSIRPVGNTDQWYVGTIDLTETCANWDSWKGSIAVKNDPSNVGAEPVANPFNVLGYDGIISGADYGLGYYSYVLATHVMTPAKAIVIWKTTGTDSESVTDPTTATEAYLVKVTGIAPGASSSVISYNWTQVL</sequence>
<feature type="chain" id="PRO_5044269325" description="Lipoprotein" evidence="1">
    <location>
        <begin position="30"/>
        <end position="239"/>
    </location>
</feature>
<evidence type="ECO:0000313" key="4">
    <source>
        <dbReference type="Proteomes" id="UP000184216"/>
    </source>
</evidence>
<accession>A0AB36P4G9</accession>
<keyword evidence="4" id="KW-1185">Reference proteome</keyword>
<evidence type="ECO:0000256" key="1">
    <source>
        <dbReference type="SAM" id="SignalP"/>
    </source>
</evidence>
<evidence type="ECO:0000313" key="2">
    <source>
        <dbReference type="EMBL" id="OXB07046.1"/>
    </source>
</evidence>
<proteinExistence type="predicted"/>
<gene>
    <name evidence="2" type="ORF">B0A72_04145</name>
    <name evidence="3" type="ORF">SAMN05444387_4279</name>
</gene>
<dbReference type="Proteomes" id="UP000184216">
    <property type="component" value="Unassembled WGS sequence"/>
</dbReference>